<accession>A0A8C3XST4</accession>
<dbReference type="InterPro" id="IPR045860">
    <property type="entry name" value="Snake_toxin-like_sf"/>
</dbReference>
<dbReference type="GO" id="GO:0005886">
    <property type="term" value="C:plasma membrane"/>
    <property type="evidence" value="ECO:0007669"/>
    <property type="project" value="TreeGrafter"/>
</dbReference>
<dbReference type="Gene3D" id="2.10.60.10">
    <property type="entry name" value="CD59"/>
    <property type="match status" value="1"/>
</dbReference>
<protein>
    <recommendedName>
        <fullName evidence="3">Snake toxin/toxin-like domain-containing protein</fullName>
    </recommendedName>
</protein>
<evidence type="ECO:0000313" key="4">
    <source>
        <dbReference type="Ensembl" id="ENSCSRP00000020055.1"/>
    </source>
</evidence>
<evidence type="ECO:0000259" key="3">
    <source>
        <dbReference type="Pfam" id="PF00087"/>
    </source>
</evidence>
<dbReference type="SUPFAM" id="SSF57302">
    <property type="entry name" value="Snake toxin-like"/>
    <property type="match status" value="1"/>
</dbReference>
<dbReference type="Proteomes" id="UP000694403">
    <property type="component" value="Unplaced"/>
</dbReference>
<dbReference type="PANTHER" id="PTHR16983">
    <property type="entry name" value="UPAR/LY6 DOMAIN-CONTAINING PROTEIN"/>
    <property type="match status" value="1"/>
</dbReference>
<dbReference type="Pfam" id="PF00087">
    <property type="entry name" value="Toxin_TOLIP"/>
    <property type="match status" value="1"/>
</dbReference>
<name>A0A8C3XST4_CHESE</name>
<feature type="region of interest" description="Disordered" evidence="2">
    <location>
        <begin position="26"/>
        <end position="58"/>
    </location>
</feature>
<dbReference type="GO" id="GO:0030154">
    <property type="term" value="P:cell differentiation"/>
    <property type="evidence" value="ECO:0007669"/>
    <property type="project" value="UniProtKB-ARBA"/>
</dbReference>
<evidence type="ECO:0000256" key="1">
    <source>
        <dbReference type="ARBA" id="ARBA00022729"/>
    </source>
</evidence>
<reference evidence="4" key="2">
    <citation type="submission" date="2025-09" db="UniProtKB">
        <authorList>
            <consortium name="Ensembl"/>
        </authorList>
    </citation>
    <scope>IDENTIFICATION</scope>
</reference>
<dbReference type="InterPro" id="IPR035076">
    <property type="entry name" value="Toxin/TOLIP"/>
</dbReference>
<dbReference type="InterPro" id="IPR051110">
    <property type="entry name" value="Ly-6/neurotoxin-like_GPI-ap"/>
</dbReference>
<keyword evidence="5" id="KW-1185">Reference proteome</keyword>
<organism evidence="4 5">
    <name type="scientific">Chelydra serpentina</name>
    <name type="common">Snapping turtle</name>
    <name type="synonym">Testudo serpentina</name>
    <dbReference type="NCBI Taxonomy" id="8475"/>
    <lineage>
        <taxon>Eukaryota</taxon>
        <taxon>Metazoa</taxon>
        <taxon>Chordata</taxon>
        <taxon>Craniata</taxon>
        <taxon>Vertebrata</taxon>
        <taxon>Euteleostomi</taxon>
        <taxon>Archelosauria</taxon>
        <taxon>Testudinata</taxon>
        <taxon>Testudines</taxon>
        <taxon>Cryptodira</taxon>
        <taxon>Durocryptodira</taxon>
        <taxon>Americhelydia</taxon>
        <taxon>Chelydroidea</taxon>
        <taxon>Chelydridae</taxon>
        <taxon>Chelydra</taxon>
    </lineage>
</organism>
<dbReference type="AlphaFoldDB" id="A0A8C3XST4"/>
<proteinExistence type="predicted"/>
<keyword evidence="1" id="KW-0732">Signal</keyword>
<dbReference type="PANTHER" id="PTHR16983:SF1">
    <property type="entry name" value="PROSTATE STEM CELL ANTIGEN"/>
    <property type="match status" value="1"/>
</dbReference>
<dbReference type="Ensembl" id="ENSCSRT00000020956.1">
    <property type="protein sequence ID" value="ENSCSRP00000020055.1"/>
    <property type="gene ID" value="ENSCSRG00000015296.1"/>
</dbReference>
<evidence type="ECO:0000313" key="5">
    <source>
        <dbReference type="Proteomes" id="UP000694403"/>
    </source>
</evidence>
<reference evidence="4" key="1">
    <citation type="submission" date="2025-08" db="UniProtKB">
        <authorList>
            <consortium name="Ensembl"/>
        </authorList>
    </citation>
    <scope>IDENTIFICATION</scope>
</reference>
<sequence>MSAGAPQSQQGGTTIPVFPSVKARRAPLPQSQLPSWARLPSPPPHTHPTAAAPVPGAGPGFPLQALQPGAWRLPCQSGLAQTPLYIVGLFNVISKECSAACQASYQDFTVGKQNVSCCSTDLCNLSGAGSVGSSYATLAAGLTASVLCALLRNGL</sequence>
<evidence type="ECO:0000256" key="2">
    <source>
        <dbReference type="SAM" id="MobiDB-lite"/>
    </source>
</evidence>
<feature type="domain" description="Snake toxin/toxin-like" evidence="3">
    <location>
        <begin position="82"/>
        <end position="124"/>
    </location>
</feature>